<dbReference type="AlphaFoldDB" id="A0A8K0J1X4"/>
<evidence type="ECO:0000256" key="1">
    <source>
        <dbReference type="SAM" id="SignalP"/>
    </source>
</evidence>
<gene>
    <name evidence="2" type="ORF">E4U42_006777</name>
</gene>
<sequence length="110" mass="11039">MLKKVLVLAGAVAAASLPSVNTATPRAASSSKVLMSTGNTILVADFDGAGFSIASQTNVSMSATWLAYAKPDRLFAVDEAGSDTALLGIDVAAGRVEAKPRARAQGSSGV</sequence>
<evidence type="ECO:0000313" key="3">
    <source>
        <dbReference type="Proteomes" id="UP000811619"/>
    </source>
</evidence>
<protein>
    <submittedName>
        <fullName evidence="2">Uncharacterized protein</fullName>
    </submittedName>
</protein>
<keyword evidence="1" id="KW-0732">Signal</keyword>
<dbReference type="Proteomes" id="UP000811619">
    <property type="component" value="Unassembled WGS sequence"/>
</dbReference>
<dbReference type="EMBL" id="SRPY01000721">
    <property type="protein sequence ID" value="KAG5918680.1"/>
    <property type="molecule type" value="Genomic_DNA"/>
</dbReference>
<proteinExistence type="predicted"/>
<feature type="non-terminal residue" evidence="2">
    <location>
        <position position="110"/>
    </location>
</feature>
<feature type="chain" id="PRO_5035470541" evidence="1">
    <location>
        <begin position="23"/>
        <end position="110"/>
    </location>
</feature>
<evidence type="ECO:0000313" key="2">
    <source>
        <dbReference type="EMBL" id="KAG5918680.1"/>
    </source>
</evidence>
<accession>A0A8K0J1X4</accession>
<dbReference type="OrthoDB" id="4679128at2759"/>
<organism evidence="2 3">
    <name type="scientific">Claviceps africana</name>
    <dbReference type="NCBI Taxonomy" id="83212"/>
    <lineage>
        <taxon>Eukaryota</taxon>
        <taxon>Fungi</taxon>
        <taxon>Dikarya</taxon>
        <taxon>Ascomycota</taxon>
        <taxon>Pezizomycotina</taxon>
        <taxon>Sordariomycetes</taxon>
        <taxon>Hypocreomycetidae</taxon>
        <taxon>Hypocreales</taxon>
        <taxon>Clavicipitaceae</taxon>
        <taxon>Claviceps</taxon>
    </lineage>
</organism>
<comment type="caution">
    <text evidence="2">The sequence shown here is derived from an EMBL/GenBank/DDBJ whole genome shotgun (WGS) entry which is preliminary data.</text>
</comment>
<feature type="signal peptide" evidence="1">
    <location>
        <begin position="1"/>
        <end position="22"/>
    </location>
</feature>
<name>A0A8K0J1X4_9HYPO</name>
<reference evidence="2" key="1">
    <citation type="journal article" date="2020" name="bioRxiv">
        <title>Whole genome comparisons of ergot fungi reveals the divergence and evolution of species within the genus Claviceps are the result of varying mechanisms driving genome evolution and host range expansion.</title>
        <authorList>
            <person name="Wyka S.A."/>
            <person name="Mondo S.J."/>
            <person name="Liu M."/>
            <person name="Dettman J."/>
            <person name="Nalam V."/>
            <person name="Broders K.D."/>
        </authorList>
    </citation>
    <scope>NUCLEOTIDE SEQUENCE</scope>
    <source>
        <strain evidence="2">CCC 489</strain>
    </source>
</reference>
<keyword evidence="3" id="KW-1185">Reference proteome</keyword>